<feature type="transmembrane region" description="Helical" evidence="7">
    <location>
        <begin position="342"/>
        <end position="363"/>
    </location>
</feature>
<sequence length="777" mass="82285">MLAPDTLIHGRYRIIRAIGKGGMGAVYEAFDVRLQSPVALKQMIVEGEQLSRAFAREAQLLASLRHQALPRVIDHFVDDQGQFLVMEFIPGDDLATLLQKRGAPFPLDQALSWADTLLDALSYLHSQQPPVIHRDIKPQNMKLTPRGEIILLDFGLAKGATAAQTRSMTGSIFGYTPQYAPLEQIKGSGTEPRSDLYALGATLYNLITGTPPPDALTRAAATITREPDPLEPAHRLNPAVPEEVSAVLSQALALDPAARFVSADAMRHALRQVRGLLAPLPAVNTTFVIGRPTIAEEPHSAAPSPVGQATVPVGAIRGDARPLASPLPSDAPAQRRGPGICGVLGIITLVIAIVAVVGVVYVVRQIGQGIQQGIGQVMEQVTAVAPTVIAAQQTLEAVSTQAAAGVGEQATALAPALDSMQQTVVAAATTVVEEAPLMPGEGRPDAAVPYRLNQVINGEITSTDARLGYDFVIESPQQIFIETRKYARGMEQVKIILIGPAGGRVLSTCLGCGHPGLQSLRRPGRYTLVIGGTPDAGTGAFEMQIYDVPQPQRFTITLDAGIGAGRPNTDAGQIVSPGAHQEYIFEGRPGQTIFVVSRRHDQALSQVRLRLIDPIGGEVFATCLGCGNPGAHTLKRPGQYILVVGSNREPAIGAYELGVYDVPPPREFTIGVDALIAGDQPAPGAGRIETPGARNVYLFEAQAGQRIVVAVTKRDQAVSQLDFTLRAPSGAEVFTTCLGCGDPGEKTLPETGVYRLVVGSDRHEGVGAFELRVSLAP</sequence>
<evidence type="ECO:0000256" key="6">
    <source>
        <dbReference type="PROSITE-ProRule" id="PRU10141"/>
    </source>
</evidence>
<dbReference type="Pfam" id="PF00069">
    <property type="entry name" value="Pkinase"/>
    <property type="match status" value="1"/>
</dbReference>
<proteinExistence type="predicted"/>
<evidence type="ECO:0000256" key="1">
    <source>
        <dbReference type="ARBA" id="ARBA00012513"/>
    </source>
</evidence>
<dbReference type="PANTHER" id="PTHR43289:SF6">
    <property type="entry name" value="SERINE_THREONINE-PROTEIN KINASE NEKL-3"/>
    <property type="match status" value="1"/>
</dbReference>
<keyword evidence="10" id="KW-1185">Reference proteome</keyword>
<accession>A7NG81</accession>
<dbReference type="KEGG" id="rca:Rcas_0336"/>
<dbReference type="RefSeq" id="WP_011997872.1">
    <property type="nucleotide sequence ID" value="NC_009767.1"/>
</dbReference>
<dbReference type="HOGENOM" id="CLU_386281_0_0_0"/>
<dbReference type="EMBL" id="CP000804">
    <property type="protein sequence ID" value="ABU56468.1"/>
    <property type="molecule type" value="Genomic_DNA"/>
</dbReference>
<dbReference type="GO" id="GO:0004674">
    <property type="term" value="F:protein serine/threonine kinase activity"/>
    <property type="evidence" value="ECO:0007669"/>
    <property type="project" value="UniProtKB-KW"/>
</dbReference>
<feature type="binding site" evidence="6">
    <location>
        <position position="41"/>
    </location>
    <ligand>
        <name>ATP</name>
        <dbReference type="ChEBI" id="CHEBI:30616"/>
    </ligand>
</feature>
<keyword evidence="5 6" id="KW-0067">ATP-binding</keyword>
<reference evidence="9 10" key="1">
    <citation type="submission" date="2007-08" db="EMBL/GenBank/DDBJ databases">
        <title>Complete sequence of Roseiflexus castenholzii DSM 13941.</title>
        <authorList>
            <consortium name="US DOE Joint Genome Institute"/>
            <person name="Copeland A."/>
            <person name="Lucas S."/>
            <person name="Lapidus A."/>
            <person name="Barry K."/>
            <person name="Glavina del Rio T."/>
            <person name="Dalin E."/>
            <person name="Tice H."/>
            <person name="Pitluck S."/>
            <person name="Thompson L.S."/>
            <person name="Brettin T."/>
            <person name="Bruce D."/>
            <person name="Detter J.C."/>
            <person name="Han C."/>
            <person name="Tapia R."/>
            <person name="Schmutz J."/>
            <person name="Larimer F."/>
            <person name="Land M."/>
            <person name="Hauser L."/>
            <person name="Kyrpides N."/>
            <person name="Mikhailova N."/>
            <person name="Bryant D.A."/>
            <person name="Hanada S."/>
            <person name="Tsukatani Y."/>
            <person name="Richardson P."/>
        </authorList>
    </citation>
    <scope>NUCLEOTIDE SEQUENCE [LARGE SCALE GENOMIC DNA]</scope>
    <source>
        <strain evidence="10">DSM 13941 / HLO8</strain>
    </source>
</reference>
<evidence type="ECO:0000256" key="4">
    <source>
        <dbReference type="ARBA" id="ARBA00022777"/>
    </source>
</evidence>
<feature type="domain" description="Protein kinase" evidence="8">
    <location>
        <begin position="12"/>
        <end position="271"/>
    </location>
</feature>
<evidence type="ECO:0000256" key="3">
    <source>
        <dbReference type="ARBA" id="ARBA00022741"/>
    </source>
</evidence>
<evidence type="ECO:0000259" key="8">
    <source>
        <dbReference type="PROSITE" id="PS50011"/>
    </source>
</evidence>
<dbReference type="PROSITE" id="PS50011">
    <property type="entry name" value="PROTEIN_KINASE_DOM"/>
    <property type="match status" value="1"/>
</dbReference>
<evidence type="ECO:0000256" key="5">
    <source>
        <dbReference type="ARBA" id="ARBA00022840"/>
    </source>
</evidence>
<dbReference type="PANTHER" id="PTHR43289">
    <property type="entry name" value="MITOGEN-ACTIVATED PROTEIN KINASE KINASE KINASE 20-RELATED"/>
    <property type="match status" value="1"/>
</dbReference>
<dbReference type="Gene3D" id="1.10.510.10">
    <property type="entry name" value="Transferase(Phosphotransferase) domain 1"/>
    <property type="match status" value="1"/>
</dbReference>
<protein>
    <recommendedName>
        <fullName evidence="1">non-specific serine/threonine protein kinase</fullName>
        <ecNumber evidence="1">2.7.11.1</ecNumber>
    </recommendedName>
</protein>
<dbReference type="Proteomes" id="UP000000263">
    <property type="component" value="Chromosome"/>
</dbReference>
<keyword evidence="4 9" id="KW-0418">Kinase</keyword>
<dbReference type="AlphaFoldDB" id="A7NG81"/>
<name>A7NG81_ROSCS</name>
<dbReference type="GO" id="GO:0005524">
    <property type="term" value="F:ATP binding"/>
    <property type="evidence" value="ECO:0007669"/>
    <property type="project" value="UniProtKB-UniRule"/>
</dbReference>
<organism evidence="9 10">
    <name type="scientific">Roseiflexus castenholzii (strain DSM 13941 / HLO8)</name>
    <dbReference type="NCBI Taxonomy" id="383372"/>
    <lineage>
        <taxon>Bacteria</taxon>
        <taxon>Bacillati</taxon>
        <taxon>Chloroflexota</taxon>
        <taxon>Chloroflexia</taxon>
        <taxon>Chloroflexales</taxon>
        <taxon>Roseiflexineae</taxon>
        <taxon>Roseiflexaceae</taxon>
        <taxon>Roseiflexus</taxon>
    </lineage>
</organism>
<evidence type="ECO:0000313" key="10">
    <source>
        <dbReference type="Proteomes" id="UP000000263"/>
    </source>
</evidence>
<dbReference type="STRING" id="383372.Rcas_0336"/>
<dbReference type="SMART" id="SM00220">
    <property type="entry name" value="S_TKc"/>
    <property type="match status" value="1"/>
</dbReference>
<dbReference type="SUPFAM" id="SSF56112">
    <property type="entry name" value="Protein kinase-like (PK-like)"/>
    <property type="match status" value="1"/>
</dbReference>
<keyword evidence="7" id="KW-0812">Transmembrane</keyword>
<dbReference type="Gene3D" id="2.60.120.380">
    <property type="match status" value="1"/>
</dbReference>
<keyword evidence="7" id="KW-1133">Transmembrane helix</keyword>
<keyword evidence="3 6" id="KW-0547">Nucleotide-binding</keyword>
<dbReference type="PROSITE" id="PS00107">
    <property type="entry name" value="PROTEIN_KINASE_ATP"/>
    <property type="match status" value="1"/>
</dbReference>
<dbReference type="InterPro" id="IPR000719">
    <property type="entry name" value="Prot_kinase_dom"/>
</dbReference>
<dbReference type="EC" id="2.7.11.1" evidence="1"/>
<evidence type="ECO:0000313" key="9">
    <source>
        <dbReference type="EMBL" id="ABU56468.1"/>
    </source>
</evidence>
<gene>
    <name evidence="9" type="ordered locus">Rcas_0336</name>
</gene>
<keyword evidence="7" id="KW-0472">Membrane</keyword>
<dbReference type="eggNOG" id="COG0515">
    <property type="taxonomic scope" value="Bacteria"/>
</dbReference>
<dbReference type="CDD" id="cd14014">
    <property type="entry name" value="STKc_PknB_like"/>
    <property type="match status" value="1"/>
</dbReference>
<dbReference type="Gene3D" id="3.30.200.20">
    <property type="entry name" value="Phosphorylase Kinase, domain 1"/>
    <property type="match status" value="1"/>
</dbReference>
<keyword evidence="9" id="KW-0723">Serine/threonine-protein kinase</keyword>
<evidence type="ECO:0000256" key="2">
    <source>
        <dbReference type="ARBA" id="ARBA00022679"/>
    </source>
</evidence>
<dbReference type="InterPro" id="IPR017441">
    <property type="entry name" value="Protein_kinase_ATP_BS"/>
</dbReference>
<evidence type="ECO:0000256" key="7">
    <source>
        <dbReference type="SAM" id="Phobius"/>
    </source>
</evidence>
<dbReference type="InterPro" id="IPR011009">
    <property type="entry name" value="Kinase-like_dom_sf"/>
</dbReference>
<keyword evidence="2" id="KW-0808">Transferase</keyword>